<reference evidence="2" key="1">
    <citation type="journal article" date="2021" name="Antonie Van Leeuwenhoek">
        <title>Draft genome and description of Waterburya agarophytonicola gen. nov. sp. nov. (Pleurocapsales, Cyanobacteria): a seaweed symbiont.</title>
        <authorList>
            <person name="Bonthond G."/>
            <person name="Shalygin S."/>
            <person name="Bayer T."/>
            <person name="Weinberger F."/>
        </authorList>
    </citation>
    <scope>NUCLEOTIDE SEQUENCE</scope>
    <source>
        <strain evidence="2">KI4</strain>
    </source>
</reference>
<comment type="caution">
    <text evidence="2">The sequence shown here is derived from an EMBL/GenBank/DDBJ whole genome shotgun (WGS) entry which is preliminary data.</text>
</comment>
<sequence>MERKSSSINDLSLSINPATHLDDSSIAQHFYQLWLDNDISKDSIDDLWLERTLEFIAKARKELSFQAFMATIDRQVVGSVSCQLFAGLYPSPFKSSFRKYGYIWNVFVESSYRRQGIASQLTTTAIEYLRSLDCTHAILHASPHGKSVYQQLGFVPKNEMILQLE</sequence>
<protein>
    <submittedName>
        <fullName evidence="2">GNAT family N-acetyltransferase</fullName>
    </submittedName>
</protein>
<dbReference type="Proteomes" id="UP000729733">
    <property type="component" value="Unassembled WGS sequence"/>
</dbReference>
<accession>A0A964BX07</accession>
<dbReference type="Pfam" id="PF00583">
    <property type="entry name" value="Acetyltransf_1"/>
    <property type="match status" value="1"/>
</dbReference>
<name>A0A964BX07_9CYAN</name>
<feature type="domain" description="N-acetyltransferase" evidence="1">
    <location>
        <begin position="28"/>
        <end position="165"/>
    </location>
</feature>
<organism evidence="2 3">
    <name type="scientific">Waterburya agarophytonicola KI4</name>
    <dbReference type="NCBI Taxonomy" id="2874699"/>
    <lineage>
        <taxon>Bacteria</taxon>
        <taxon>Bacillati</taxon>
        <taxon>Cyanobacteriota</taxon>
        <taxon>Cyanophyceae</taxon>
        <taxon>Pleurocapsales</taxon>
        <taxon>Hyellaceae</taxon>
        <taxon>Waterburya</taxon>
        <taxon>Waterburya agarophytonicola</taxon>
    </lineage>
</organism>
<evidence type="ECO:0000313" key="3">
    <source>
        <dbReference type="Proteomes" id="UP000729733"/>
    </source>
</evidence>
<evidence type="ECO:0000313" key="2">
    <source>
        <dbReference type="EMBL" id="MCC0178985.1"/>
    </source>
</evidence>
<dbReference type="CDD" id="cd04301">
    <property type="entry name" value="NAT_SF"/>
    <property type="match status" value="1"/>
</dbReference>
<dbReference type="Gene3D" id="3.40.630.30">
    <property type="match status" value="1"/>
</dbReference>
<dbReference type="InterPro" id="IPR016181">
    <property type="entry name" value="Acyl_CoA_acyltransferase"/>
</dbReference>
<dbReference type="PROSITE" id="PS51186">
    <property type="entry name" value="GNAT"/>
    <property type="match status" value="1"/>
</dbReference>
<dbReference type="SUPFAM" id="SSF55729">
    <property type="entry name" value="Acyl-CoA N-acyltransferases (Nat)"/>
    <property type="match status" value="1"/>
</dbReference>
<proteinExistence type="predicted"/>
<dbReference type="GO" id="GO:0016747">
    <property type="term" value="F:acyltransferase activity, transferring groups other than amino-acyl groups"/>
    <property type="evidence" value="ECO:0007669"/>
    <property type="project" value="InterPro"/>
</dbReference>
<dbReference type="InterPro" id="IPR000182">
    <property type="entry name" value="GNAT_dom"/>
</dbReference>
<dbReference type="EMBL" id="JADWDC010000062">
    <property type="protein sequence ID" value="MCC0178985.1"/>
    <property type="molecule type" value="Genomic_DNA"/>
</dbReference>
<gene>
    <name evidence="2" type="ORF">I4641_18615</name>
</gene>
<keyword evidence="3" id="KW-1185">Reference proteome</keyword>
<dbReference type="AlphaFoldDB" id="A0A964BX07"/>
<evidence type="ECO:0000259" key="1">
    <source>
        <dbReference type="PROSITE" id="PS51186"/>
    </source>
</evidence>